<evidence type="ECO:0000259" key="1">
    <source>
        <dbReference type="Pfam" id="PF00668"/>
    </source>
</evidence>
<dbReference type="GO" id="GO:0008610">
    <property type="term" value="P:lipid biosynthetic process"/>
    <property type="evidence" value="ECO:0007669"/>
    <property type="project" value="UniProtKB-ARBA"/>
</dbReference>
<dbReference type="SUPFAM" id="SSF52777">
    <property type="entry name" value="CoA-dependent acyltransferases"/>
    <property type="match status" value="1"/>
</dbReference>
<organism evidence="2 3">
    <name type="scientific">Streptomyces microflavus</name>
    <name type="common">Streptomyces lipmanii</name>
    <dbReference type="NCBI Taxonomy" id="1919"/>
    <lineage>
        <taxon>Bacteria</taxon>
        <taxon>Bacillati</taxon>
        <taxon>Actinomycetota</taxon>
        <taxon>Actinomycetes</taxon>
        <taxon>Kitasatosporales</taxon>
        <taxon>Streptomycetaceae</taxon>
        <taxon>Streptomyces</taxon>
    </lineage>
</organism>
<reference evidence="2 3" key="1">
    <citation type="submission" date="2020-01" db="EMBL/GenBank/DDBJ databases">
        <title>Insect and environment-associated Actinomycetes.</title>
        <authorList>
            <person name="Currrie C."/>
            <person name="Chevrette M."/>
            <person name="Carlson C."/>
            <person name="Stubbendieck R."/>
            <person name="Wendt-Pienkowski E."/>
        </authorList>
    </citation>
    <scope>NUCLEOTIDE SEQUENCE [LARGE SCALE GENOMIC DNA]</scope>
    <source>
        <strain evidence="2 3">SID14438</strain>
    </source>
</reference>
<feature type="domain" description="Condensation" evidence="1">
    <location>
        <begin position="2"/>
        <end position="73"/>
    </location>
</feature>
<dbReference type="RefSeq" id="WP_164357468.1">
    <property type="nucleotide sequence ID" value="NZ_JAAGME010000698.1"/>
</dbReference>
<feature type="non-terminal residue" evidence="2">
    <location>
        <position position="74"/>
    </location>
</feature>
<feature type="non-terminal residue" evidence="2">
    <location>
        <position position="1"/>
    </location>
</feature>
<dbReference type="InterPro" id="IPR023213">
    <property type="entry name" value="CAT-like_dom_sf"/>
</dbReference>
<comment type="caution">
    <text evidence="2">The sequence shown here is derived from an EMBL/GenBank/DDBJ whole genome shotgun (WGS) entry which is preliminary data.</text>
</comment>
<sequence>VARDPLVRLEVIRTGPQEHVVHVTMHHAVNDGGSPRIFERELPELYAARREGRPHRLDPLPVQYRDWAHWQRQL</sequence>
<dbReference type="EMBL" id="JAAGME010000698">
    <property type="protein sequence ID" value="NEB68579.1"/>
    <property type="molecule type" value="Genomic_DNA"/>
</dbReference>
<dbReference type="InterPro" id="IPR001242">
    <property type="entry name" value="Condensation_dom"/>
</dbReference>
<evidence type="ECO:0000313" key="2">
    <source>
        <dbReference type="EMBL" id="NEB68579.1"/>
    </source>
</evidence>
<proteinExistence type="predicted"/>
<dbReference type="Proteomes" id="UP000471648">
    <property type="component" value="Unassembled WGS sequence"/>
</dbReference>
<dbReference type="AlphaFoldDB" id="A0A6N9VBV3"/>
<dbReference type="GO" id="GO:0003824">
    <property type="term" value="F:catalytic activity"/>
    <property type="evidence" value="ECO:0007669"/>
    <property type="project" value="InterPro"/>
</dbReference>
<name>A0A6N9VBV3_STRMI</name>
<dbReference type="Gene3D" id="3.30.559.10">
    <property type="entry name" value="Chloramphenicol acetyltransferase-like domain"/>
    <property type="match status" value="1"/>
</dbReference>
<evidence type="ECO:0000313" key="3">
    <source>
        <dbReference type="Proteomes" id="UP000471648"/>
    </source>
</evidence>
<accession>A0A6N9VBV3</accession>
<protein>
    <recommendedName>
        <fullName evidence="1">Condensation domain-containing protein</fullName>
    </recommendedName>
</protein>
<gene>
    <name evidence="2" type="ORF">G3I39_16215</name>
</gene>
<dbReference type="Pfam" id="PF00668">
    <property type="entry name" value="Condensation"/>
    <property type="match status" value="1"/>
</dbReference>